<evidence type="ECO:0000256" key="1">
    <source>
        <dbReference type="SAM" id="MobiDB-lite"/>
    </source>
</evidence>
<feature type="transmembrane region" description="Helical" evidence="2">
    <location>
        <begin position="113"/>
        <end position="136"/>
    </location>
</feature>
<keyword evidence="4" id="KW-1185">Reference proteome</keyword>
<dbReference type="Proteomes" id="UP000601223">
    <property type="component" value="Unassembled WGS sequence"/>
</dbReference>
<organism evidence="3 4">
    <name type="scientific">Catellatospora bangladeshensis</name>
    <dbReference type="NCBI Taxonomy" id="310355"/>
    <lineage>
        <taxon>Bacteria</taxon>
        <taxon>Bacillati</taxon>
        <taxon>Actinomycetota</taxon>
        <taxon>Actinomycetes</taxon>
        <taxon>Micromonosporales</taxon>
        <taxon>Micromonosporaceae</taxon>
        <taxon>Catellatospora</taxon>
    </lineage>
</organism>
<sequence>MRTESDSERDAEGGLAIADPASTAGNSASTASDDHTVAPAARTSPDNQGARGTGGLRNAVSSRFRLPGEDDPSPRSGRLLGLCTWAAAMAFLGLIPGGRLAFSLALNLDMPSWYAPVALTLGVLGVAAVAAGFFAIHRHRLPLYLFTAATLLLLTNLTLVYAAF</sequence>
<dbReference type="RefSeq" id="WP_203753541.1">
    <property type="nucleotide sequence ID" value="NZ_BONF01000040.1"/>
</dbReference>
<dbReference type="EMBL" id="BONF01000040">
    <property type="protein sequence ID" value="GIF84763.1"/>
    <property type="molecule type" value="Genomic_DNA"/>
</dbReference>
<accession>A0A8J3NM64</accession>
<comment type="caution">
    <text evidence="3">The sequence shown here is derived from an EMBL/GenBank/DDBJ whole genome shotgun (WGS) entry which is preliminary data.</text>
</comment>
<evidence type="ECO:0000256" key="2">
    <source>
        <dbReference type="SAM" id="Phobius"/>
    </source>
</evidence>
<name>A0A8J3NM64_9ACTN</name>
<dbReference type="AlphaFoldDB" id="A0A8J3NM64"/>
<feature type="transmembrane region" description="Helical" evidence="2">
    <location>
        <begin position="79"/>
        <end position="101"/>
    </location>
</feature>
<feature type="region of interest" description="Disordered" evidence="1">
    <location>
        <begin position="1"/>
        <end position="74"/>
    </location>
</feature>
<keyword evidence="2" id="KW-1133">Transmembrane helix</keyword>
<evidence type="ECO:0000313" key="4">
    <source>
        <dbReference type="Proteomes" id="UP000601223"/>
    </source>
</evidence>
<reference evidence="3 4" key="1">
    <citation type="submission" date="2021-01" db="EMBL/GenBank/DDBJ databases">
        <title>Whole genome shotgun sequence of Catellatospora bangladeshensis NBRC 107357.</title>
        <authorList>
            <person name="Komaki H."/>
            <person name="Tamura T."/>
        </authorList>
    </citation>
    <scope>NUCLEOTIDE SEQUENCE [LARGE SCALE GENOMIC DNA]</scope>
    <source>
        <strain evidence="3 4">NBRC 107357</strain>
    </source>
</reference>
<feature type="transmembrane region" description="Helical" evidence="2">
    <location>
        <begin position="143"/>
        <end position="163"/>
    </location>
</feature>
<feature type="compositionally biased region" description="Low complexity" evidence="1">
    <location>
        <begin position="21"/>
        <end position="31"/>
    </location>
</feature>
<gene>
    <name evidence="3" type="ORF">Cba03nite_61120</name>
</gene>
<proteinExistence type="predicted"/>
<protein>
    <submittedName>
        <fullName evidence="3">Uncharacterized protein</fullName>
    </submittedName>
</protein>
<evidence type="ECO:0000313" key="3">
    <source>
        <dbReference type="EMBL" id="GIF84763.1"/>
    </source>
</evidence>
<feature type="compositionally biased region" description="Basic and acidic residues" evidence="1">
    <location>
        <begin position="1"/>
        <end position="12"/>
    </location>
</feature>
<keyword evidence="2" id="KW-0472">Membrane</keyword>
<keyword evidence="2" id="KW-0812">Transmembrane</keyword>